<keyword evidence="2 4" id="KW-0418">Kinase</keyword>
<sequence>MSFTNKDGLAIAKNMIAVIQQNKTWLSEIDGAAGDGDHGINMNKGFTLAGQMLTPAMTMTEAFQIIGETLLNEIGGSMGPLYGCWLAGLSRCGAEEVIDAAVLQRMFTGALADLRELTPAGPGDKTLLDVLIPATDALSSLLARGEGETRALESMRQTARDSFAATSSLVSRVGRASRLGERSRGCPDAGAGSSMLLLSAFADTAIALINKGEN</sequence>
<reference evidence="4 5" key="1">
    <citation type="submission" date="2018-12" db="EMBL/GenBank/DDBJ databases">
        <authorList>
            <consortium name="Pathogen Informatics"/>
        </authorList>
    </citation>
    <scope>NUCLEOTIDE SEQUENCE [LARGE SCALE GENOMIC DNA]</scope>
    <source>
        <strain evidence="4 5">NCTC13098</strain>
    </source>
</reference>
<dbReference type="InterPro" id="IPR050861">
    <property type="entry name" value="Dihydroxyacetone_Kinase"/>
</dbReference>
<dbReference type="GO" id="GO:0005829">
    <property type="term" value="C:cytosol"/>
    <property type="evidence" value="ECO:0007669"/>
    <property type="project" value="TreeGrafter"/>
</dbReference>
<name>A0A3P8M149_RAOTE</name>
<dbReference type="EMBL" id="LR131271">
    <property type="protein sequence ID" value="VDR27560.1"/>
    <property type="molecule type" value="Genomic_DNA"/>
</dbReference>
<dbReference type="EC" id="2.7.-.-" evidence="4"/>
<dbReference type="Gene3D" id="1.25.40.340">
    <property type="match status" value="1"/>
</dbReference>
<gene>
    <name evidence="4" type="primary">dhaL_2</name>
    <name evidence="4" type="ORF">NCTC13098_03931</name>
</gene>
<accession>A0A3P8M149</accession>
<dbReference type="GO" id="GO:0019563">
    <property type="term" value="P:glycerol catabolic process"/>
    <property type="evidence" value="ECO:0007669"/>
    <property type="project" value="TreeGrafter"/>
</dbReference>
<dbReference type="Pfam" id="PF02734">
    <property type="entry name" value="Dak2"/>
    <property type="match status" value="1"/>
</dbReference>
<dbReference type="SMART" id="SM01120">
    <property type="entry name" value="Dak2"/>
    <property type="match status" value="1"/>
</dbReference>
<organism evidence="4 5">
    <name type="scientific">Raoultella terrigena</name>
    <name type="common">Klebsiella terrigena</name>
    <dbReference type="NCBI Taxonomy" id="577"/>
    <lineage>
        <taxon>Bacteria</taxon>
        <taxon>Pseudomonadati</taxon>
        <taxon>Pseudomonadota</taxon>
        <taxon>Gammaproteobacteria</taxon>
        <taxon>Enterobacterales</taxon>
        <taxon>Enterobacteriaceae</taxon>
        <taxon>Klebsiella/Raoultella group</taxon>
        <taxon>Raoultella</taxon>
    </lineage>
</organism>
<dbReference type="PROSITE" id="PS51480">
    <property type="entry name" value="DHAL"/>
    <property type="match status" value="1"/>
</dbReference>
<proteinExistence type="predicted"/>
<evidence type="ECO:0000313" key="5">
    <source>
        <dbReference type="Proteomes" id="UP000274346"/>
    </source>
</evidence>
<dbReference type="AlphaFoldDB" id="A0A3P8M149"/>
<dbReference type="PANTHER" id="PTHR28629">
    <property type="entry name" value="TRIOKINASE/FMN CYCLASE"/>
    <property type="match status" value="1"/>
</dbReference>
<protein>
    <submittedName>
        <fullName evidence="4">PTS-dependent dihydroxyacetone kinase, ADP-binding subunit dhaL</fullName>
        <ecNumber evidence="4">2.7.-.-</ecNumber>
    </submittedName>
</protein>
<dbReference type="PANTHER" id="PTHR28629:SF4">
    <property type="entry name" value="TRIOKINASE_FMN CYCLASE"/>
    <property type="match status" value="1"/>
</dbReference>
<evidence type="ECO:0000256" key="1">
    <source>
        <dbReference type="ARBA" id="ARBA00022679"/>
    </source>
</evidence>
<feature type="domain" description="DhaL" evidence="3">
    <location>
        <begin position="6"/>
        <end position="203"/>
    </location>
</feature>
<dbReference type="KEGG" id="rtg:NCTC13098_03931"/>
<evidence type="ECO:0000259" key="3">
    <source>
        <dbReference type="PROSITE" id="PS51480"/>
    </source>
</evidence>
<dbReference type="GO" id="GO:0004371">
    <property type="term" value="F:glycerone kinase activity"/>
    <property type="evidence" value="ECO:0007669"/>
    <property type="project" value="InterPro"/>
</dbReference>
<dbReference type="SUPFAM" id="SSF101473">
    <property type="entry name" value="DhaL-like"/>
    <property type="match status" value="1"/>
</dbReference>
<dbReference type="FunFam" id="1.25.40.340:FF:000002">
    <property type="entry name" value="Dihydroxyacetone kinase, L subunit"/>
    <property type="match status" value="1"/>
</dbReference>
<dbReference type="InterPro" id="IPR036117">
    <property type="entry name" value="DhaL_dom_sf"/>
</dbReference>
<dbReference type="Proteomes" id="UP000274346">
    <property type="component" value="Chromosome"/>
</dbReference>
<dbReference type="InterPro" id="IPR004007">
    <property type="entry name" value="DhaL_dom"/>
</dbReference>
<keyword evidence="1 4" id="KW-0808">Transferase</keyword>
<evidence type="ECO:0000313" key="4">
    <source>
        <dbReference type="EMBL" id="VDR27560.1"/>
    </source>
</evidence>
<evidence type="ECO:0000256" key="2">
    <source>
        <dbReference type="ARBA" id="ARBA00022777"/>
    </source>
</evidence>